<name>A0A4R7T6B8_9ACTN</name>
<comment type="caution">
    <text evidence="1">The sequence shown here is derived from an EMBL/GenBank/DDBJ whole genome shotgun (WGS) entry which is preliminary data.</text>
</comment>
<accession>A0A4R7T6B8</accession>
<evidence type="ECO:0000313" key="1">
    <source>
        <dbReference type="EMBL" id="TDU87422.1"/>
    </source>
</evidence>
<dbReference type="AlphaFoldDB" id="A0A4R7T6B8"/>
<dbReference type="SUPFAM" id="SSF48371">
    <property type="entry name" value="ARM repeat"/>
    <property type="match status" value="1"/>
</dbReference>
<dbReference type="RefSeq" id="WP_133977200.1">
    <property type="nucleotide sequence ID" value="NZ_SOCE01000001.1"/>
</dbReference>
<reference evidence="1 2" key="1">
    <citation type="submission" date="2019-03" db="EMBL/GenBank/DDBJ databases">
        <title>Genomic Encyclopedia of Type Strains, Phase III (KMG-III): the genomes of soil and plant-associated and newly described type strains.</title>
        <authorList>
            <person name="Whitman W."/>
        </authorList>
    </citation>
    <scope>NUCLEOTIDE SEQUENCE [LARGE SCALE GENOMIC DNA]</scope>
    <source>
        <strain evidence="1 2">VKM Ac-2575</strain>
    </source>
</reference>
<protein>
    <recommendedName>
        <fullName evidence="3">HEAT repeat protein</fullName>
    </recommendedName>
</protein>
<dbReference type="Proteomes" id="UP000295151">
    <property type="component" value="Unassembled WGS sequence"/>
</dbReference>
<proteinExistence type="predicted"/>
<sequence length="1112" mass="122387">MQATELLRSLDSLPYGERSRLIAQEAQRLRGTQELVGLLEQLSRGAAFERVLGLQLAQIAGQADYVAHLLADPDPTVQARALVAVSRGVAVSDQTLHTLYDDAPAALRGKLLRVIRRTGRHELATRLIEEHRDRWGDRSAAAILSSTDSATVGRLLPELAYWLSAGEWQRLAVKHPAAVLACAEQTLPTGADWQEWWQGIAYGVVALLDRDDVQPHLILALLDRALPANQLPRAITQVLGRLIDLDRELVLRILLTPDRAALLGNALTPAVCRRLHRFSDDELGALGRLLWPNAADLLADLPPSRRTAVFAAITGSLDLSRTDLPTALLDVLPQNLRHEQARRMLELPIVAENTRRRWEVTAYLPYDEAFALLEPEIRRPEADDRVTVYRAVISSAGHSRQPAAVQAALSWATRVRNDREPVRQAVLAAAAALPPSVLADEHVTPLQTLLTDALEARDTSWLVRSALNQLAEYAVREGALRNQSALLDWGLESHARLTENRGTVNLYGLIDGLPRGRELAVYEALRPYVEAAAARREFDLAFAIAAAFGRRGWTNEHLHRVLEQAVWSNKEYVVGRAAELWLQPTSTRAERVGRIIKRDVGMARWDAVWRAVTEVRTDLLDPVLAKPERSHRFDRNQPSWQVPDSALRRWLPRQHVRYADLLTTAARDKRMSDWSRAAAVSALGHLPDIGRAAVDPFLTSDQVLLQEAALGALAWTSQPELALPALLVHAGDDRARVAVYAATRAARFVRPSRLAAAFQPLLVGDGVKVTSRKEAARLLGELRAPGASEVLTDAWGGAHRDVRAAITSTASQYLLHEPGSWALLQQAVHDSDATALALTARQPLDIAEKYRARYGDLLIAVTARSEPEVVAAALAALARWGRWIPAAAEVCGEFVTDLSSRSPNWRTAVDALAAMAGRRHIGELDDLLEVVRLLLRHDDDPGAPDGEADRDRPAWRRLTVLVDSVEAAVRQQPLERRAGLRILADELSGVPSFLPHRLHLLVTATSWASPADDLRQQVSLVADRPVAANFLSELVRNALVNSTWRPADLSGPADELTRTGNLASGLLACTLVSAAGTYAGWPAEWRTRLLALRRHPDADVQQLAIRQATAEE</sequence>
<organism evidence="1 2">
    <name type="scientific">Kribbella voronezhensis</name>
    <dbReference type="NCBI Taxonomy" id="2512212"/>
    <lineage>
        <taxon>Bacteria</taxon>
        <taxon>Bacillati</taxon>
        <taxon>Actinomycetota</taxon>
        <taxon>Actinomycetes</taxon>
        <taxon>Propionibacteriales</taxon>
        <taxon>Kribbellaceae</taxon>
        <taxon>Kribbella</taxon>
    </lineage>
</organism>
<evidence type="ECO:0008006" key="3">
    <source>
        <dbReference type="Google" id="ProtNLM"/>
    </source>
</evidence>
<dbReference type="InterPro" id="IPR016024">
    <property type="entry name" value="ARM-type_fold"/>
</dbReference>
<gene>
    <name evidence="1" type="ORF">EV138_0945</name>
</gene>
<dbReference type="OrthoDB" id="3273854at2"/>
<keyword evidence="2" id="KW-1185">Reference proteome</keyword>
<dbReference type="EMBL" id="SOCE01000001">
    <property type="protein sequence ID" value="TDU87422.1"/>
    <property type="molecule type" value="Genomic_DNA"/>
</dbReference>
<evidence type="ECO:0000313" key="2">
    <source>
        <dbReference type="Proteomes" id="UP000295151"/>
    </source>
</evidence>